<evidence type="ECO:0000313" key="5">
    <source>
        <dbReference type="EMBL" id="QYL17872.1"/>
    </source>
</evidence>
<proteinExistence type="inferred from homology"/>
<keyword evidence="3" id="KW-0808">Transferase</keyword>
<dbReference type="InterPro" id="IPR029044">
    <property type="entry name" value="Nucleotide-diphossugar_trans"/>
</dbReference>
<sequence>MESVTVIVPARNAEKTIHLAAQSILRVLPDSGRMLVYDDASEDGTSKILERIARADRRVGILTSRANVGVATALNTLIDAAETPLIARMDADDISLPWRFRHQLSALYRGDLDVVFASIIMFGKKRKLVQPQAPFAVSPDASSYELLLVNTLPHPTLLGRRSTFARVGGYRDVPAEDWDLWIRMALEGIRLGRVAMPDLLYRRHPQQASANKDWRSAHAAQAHDDLCRRLIGVSSSGAFAGLSGPSAEPFELEAAIRLVDTVDRVGKSFASFTDRLSMRRTVWLAKHRLNQVYGAQV</sequence>
<dbReference type="Gene3D" id="3.90.550.10">
    <property type="entry name" value="Spore Coat Polysaccharide Biosynthesis Protein SpsA, Chain A"/>
    <property type="match status" value="1"/>
</dbReference>
<dbReference type="PANTHER" id="PTHR43685">
    <property type="entry name" value="GLYCOSYLTRANSFERASE"/>
    <property type="match status" value="1"/>
</dbReference>
<protein>
    <submittedName>
        <fullName evidence="5">Glycosyltransferase</fullName>
    </submittedName>
</protein>
<name>A0ABX8VJH7_9MYCO</name>
<reference evidence="5 6" key="1">
    <citation type="submission" date="2021-07" db="EMBL/GenBank/DDBJ databases">
        <title>Whole genome sequencing of non-tuberculosis mycobacteria type-strains.</title>
        <authorList>
            <person name="Igarashi Y."/>
            <person name="Osugi A."/>
            <person name="Mitarai S."/>
        </authorList>
    </citation>
    <scope>NUCLEOTIDE SEQUENCE [LARGE SCALE GENOMIC DNA]</scope>
    <source>
        <strain evidence="5 6">JCM 16370</strain>
    </source>
</reference>
<dbReference type="EMBL" id="CP080333">
    <property type="protein sequence ID" value="QYL17872.1"/>
    <property type="molecule type" value="Genomic_DNA"/>
</dbReference>
<evidence type="ECO:0000256" key="3">
    <source>
        <dbReference type="ARBA" id="ARBA00022679"/>
    </source>
</evidence>
<evidence type="ECO:0000256" key="2">
    <source>
        <dbReference type="ARBA" id="ARBA00022676"/>
    </source>
</evidence>
<keyword evidence="6" id="KW-1185">Reference proteome</keyword>
<dbReference type="Proteomes" id="UP000825367">
    <property type="component" value="Chromosome"/>
</dbReference>
<accession>A0ABX8VJH7</accession>
<feature type="domain" description="Glycosyltransferase 2-like" evidence="4">
    <location>
        <begin position="5"/>
        <end position="132"/>
    </location>
</feature>
<dbReference type="Pfam" id="PF00535">
    <property type="entry name" value="Glycos_transf_2"/>
    <property type="match status" value="1"/>
</dbReference>
<keyword evidence="2" id="KW-0328">Glycosyltransferase</keyword>
<dbReference type="InterPro" id="IPR050834">
    <property type="entry name" value="Glycosyltransf_2"/>
</dbReference>
<dbReference type="PANTHER" id="PTHR43685:SF5">
    <property type="entry name" value="GLYCOSYLTRANSFERASE EPSE-RELATED"/>
    <property type="match status" value="1"/>
</dbReference>
<evidence type="ECO:0000313" key="6">
    <source>
        <dbReference type="Proteomes" id="UP000825367"/>
    </source>
</evidence>
<evidence type="ECO:0000259" key="4">
    <source>
        <dbReference type="Pfam" id="PF00535"/>
    </source>
</evidence>
<dbReference type="SUPFAM" id="SSF53448">
    <property type="entry name" value="Nucleotide-diphospho-sugar transferases"/>
    <property type="match status" value="1"/>
</dbReference>
<gene>
    <name evidence="5" type="ORF">K0O64_04790</name>
</gene>
<evidence type="ECO:0000256" key="1">
    <source>
        <dbReference type="ARBA" id="ARBA00006739"/>
    </source>
</evidence>
<dbReference type="InterPro" id="IPR001173">
    <property type="entry name" value="Glyco_trans_2-like"/>
</dbReference>
<organism evidence="5 6">
    <name type="scientific">Mycolicibacterium pallens</name>
    <dbReference type="NCBI Taxonomy" id="370524"/>
    <lineage>
        <taxon>Bacteria</taxon>
        <taxon>Bacillati</taxon>
        <taxon>Actinomycetota</taxon>
        <taxon>Actinomycetes</taxon>
        <taxon>Mycobacteriales</taxon>
        <taxon>Mycobacteriaceae</taxon>
        <taxon>Mycolicibacterium</taxon>
    </lineage>
</organism>
<comment type="similarity">
    <text evidence="1">Belongs to the glycosyltransferase 2 family.</text>
</comment>